<evidence type="ECO:0000313" key="3">
    <source>
        <dbReference type="EMBL" id="KAF2243170.1"/>
    </source>
</evidence>
<dbReference type="Proteomes" id="UP000800094">
    <property type="component" value="Unassembled WGS sequence"/>
</dbReference>
<dbReference type="PIRSF" id="PIRSF001235">
    <property type="entry name" value="Amidase_carbamoylase"/>
    <property type="match status" value="1"/>
</dbReference>
<dbReference type="OrthoDB" id="4676at2759"/>
<dbReference type="InterPro" id="IPR036264">
    <property type="entry name" value="Bact_exopeptidase_dim_dom"/>
</dbReference>
<evidence type="ECO:0000256" key="1">
    <source>
        <dbReference type="ARBA" id="ARBA00006247"/>
    </source>
</evidence>
<keyword evidence="2 3" id="KW-0378">Hydrolase</keyword>
<comment type="similarity">
    <text evidence="1">Belongs to the peptidase M20A family.</text>
</comment>
<dbReference type="GeneID" id="54584554"/>
<gene>
    <name evidence="3" type="ORF">BU26DRAFT_534598</name>
</gene>
<dbReference type="InterPro" id="IPR002933">
    <property type="entry name" value="Peptidase_M20"/>
</dbReference>
<name>A0A6A6I0S2_9PLEO</name>
<evidence type="ECO:0000256" key="2">
    <source>
        <dbReference type="ARBA" id="ARBA00022801"/>
    </source>
</evidence>
<evidence type="ECO:0000313" key="4">
    <source>
        <dbReference type="Proteomes" id="UP000800094"/>
    </source>
</evidence>
<dbReference type="SUPFAM" id="SSF55031">
    <property type="entry name" value="Bacterial exopeptidase dimerisation domain"/>
    <property type="match status" value="1"/>
</dbReference>
<sequence length="442" mass="48214">MLEEAGQRNPSYQTLPRFYAVTANAPLAERFTVNGDRLWHDIHYTAQWSLPSPGGITRLCASPEDKMARDWFREQVLALGADYKVNATGTQFALFPGEDNSIPPIAMGSHLDSVATGGKFDGPLGVLGGLEVIRSMQEQGVKTRAPIVLINWTNEEGAKFWPFLGSSIVYAGQSTVEKAQASTTHDGSGIRMGDELRKIGYVGDGPNTFAEFPISAHFEIHVEQADSLEKAGKPVGWVTGWQGMTWYSVDLKGEDGHANTYPMYGRRDALVGAAKIIVDLEKLAYERNGYTTMTNIRSGPWGACNIQSSVRMAFCLMHKEPEGLETMGSDIEAKVKGIAAMHGLDMEMKRDVHLLPGEFWPEAIDCVKRACGEKGMGAITGTGHDSTMTTTLVPTGMVFVRAKGGWSHTAKEWSDKDDCMEGALALGKAVLNFDEVLKTKKV</sequence>
<dbReference type="PANTHER" id="PTHR32494">
    <property type="entry name" value="ALLANTOATE DEIMINASE-RELATED"/>
    <property type="match status" value="1"/>
</dbReference>
<dbReference type="Gene3D" id="3.40.630.10">
    <property type="entry name" value="Zn peptidases"/>
    <property type="match status" value="1"/>
</dbReference>
<dbReference type="PANTHER" id="PTHR32494:SF20">
    <property type="entry name" value="PEPTIDASE M20 DIMERISATION DOMAIN-CONTAINING PROTEIN"/>
    <property type="match status" value="1"/>
</dbReference>
<dbReference type="AlphaFoldDB" id="A0A6A6I0S2"/>
<proteinExistence type="inferred from homology"/>
<accession>A0A6A6I0S2</accession>
<dbReference type="NCBIfam" id="TIGR01879">
    <property type="entry name" value="hydantase"/>
    <property type="match status" value="1"/>
</dbReference>
<dbReference type="RefSeq" id="XP_033678174.1">
    <property type="nucleotide sequence ID" value="XM_033831224.1"/>
</dbReference>
<dbReference type="Pfam" id="PF01546">
    <property type="entry name" value="Peptidase_M20"/>
    <property type="match status" value="1"/>
</dbReference>
<dbReference type="Gene3D" id="3.30.70.360">
    <property type="match status" value="1"/>
</dbReference>
<dbReference type="SUPFAM" id="SSF53187">
    <property type="entry name" value="Zn-dependent exopeptidases"/>
    <property type="match status" value="1"/>
</dbReference>
<dbReference type="GO" id="GO:0016813">
    <property type="term" value="F:hydrolase activity, acting on carbon-nitrogen (but not peptide) bonds, in linear amidines"/>
    <property type="evidence" value="ECO:0007669"/>
    <property type="project" value="InterPro"/>
</dbReference>
<protein>
    <submittedName>
        <fullName evidence="3">N-carbamoyl-L-amino-acid hydrolase</fullName>
    </submittedName>
</protein>
<reference evidence="3" key="1">
    <citation type="journal article" date="2020" name="Stud. Mycol.">
        <title>101 Dothideomycetes genomes: a test case for predicting lifestyles and emergence of pathogens.</title>
        <authorList>
            <person name="Haridas S."/>
            <person name="Albert R."/>
            <person name="Binder M."/>
            <person name="Bloem J."/>
            <person name="Labutti K."/>
            <person name="Salamov A."/>
            <person name="Andreopoulos B."/>
            <person name="Baker S."/>
            <person name="Barry K."/>
            <person name="Bills G."/>
            <person name="Bluhm B."/>
            <person name="Cannon C."/>
            <person name="Castanera R."/>
            <person name="Culley D."/>
            <person name="Daum C."/>
            <person name="Ezra D."/>
            <person name="Gonzalez J."/>
            <person name="Henrissat B."/>
            <person name="Kuo A."/>
            <person name="Liang C."/>
            <person name="Lipzen A."/>
            <person name="Lutzoni F."/>
            <person name="Magnuson J."/>
            <person name="Mondo S."/>
            <person name="Nolan M."/>
            <person name="Ohm R."/>
            <person name="Pangilinan J."/>
            <person name="Park H.-J."/>
            <person name="Ramirez L."/>
            <person name="Alfaro M."/>
            <person name="Sun H."/>
            <person name="Tritt A."/>
            <person name="Yoshinaga Y."/>
            <person name="Zwiers L.-H."/>
            <person name="Turgeon B."/>
            <person name="Goodwin S."/>
            <person name="Spatafora J."/>
            <person name="Crous P."/>
            <person name="Grigoriev I."/>
        </authorList>
    </citation>
    <scope>NUCLEOTIDE SEQUENCE</scope>
    <source>
        <strain evidence="3">CBS 122368</strain>
    </source>
</reference>
<dbReference type="InterPro" id="IPR010158">
    <property type="entry name" value="Amidase_Cbmase"/>
</dbReference>
<dbReference type="CDD" id="cd03884">
    <property type="entry name" value="M20_bAS"/>
    <property type="match status" value="1"/>
</dbReference>
<keyword evidence="4" id="KW-1185">Reference proteome</keyword>
<dbReference type="EMBL" id="ML987206">
    <property type="protein sequence ID" value="KAF2243170.1"/>
    <property type="molecule type" value="Genomic_DNA"/>
</dbReference>
<organism evidence="3 4">
    <name type="scientific">Trematosphaeria pertusa</name>
    <dbReference type="NCBI Taxonomy" id="390896"/>
    <lineage>
        <taxon>Eukaryota</taxon>
        <taxon>Fungi</taxon>
        <taxon>Dikarya</taxon>
        <taxon>Ascomycota</taxon>
        <taxon>Pezizomycotina</taxon>
        <taxon>Dothideomycetes</taxon>
        <taxon>Pleosporomycetidae</taxon>
        <taxon>Pleosporales</taxon>
        <taxon>Massarineae</taxon>
        <taxon>Trematosphaeriaceae</taxon>
        <taxon>Trematosphaeria</taxon>
    </lineage>
</organism>